<feature type="compositionally biased region" description="Polar residues" evidence="1">
    <location>
        <begin position="73"/>
        <end position="82"/>
    </location>
</feature>
<organism evidence="2 3">
    <name type="scientific">Lymnaea stagnalis</name>
    <name type="common">Great pond snail</name>
    <name type="synonym">Helix stagnalis</name>
    <dbReference type="NCBI Taxonomy" id="6523"/>
    <lineage>
        <taxon>Eukaryota</taxon>
        <taxon>Metazoa</taxon>
        <taxon>Spiralia</taxon>
        <taxon>Lophotrochozoa</taxon>
        <taxon>Mollusca</taxon>
        <taxon>Gastropoda</taxon>
        <taxon>Heterobranchia</taxon>
        <taxon>Euthyneura</taxon>
        <taxon>Panpulmonata</taxon>
        <taxon>Hygrophila</taxon>
        <taxon>Lymnaeoidea</taxon>
        <taxon>Lymnaeidae</taxon>
        <taxon>Lymnaea</taxon>
    </lineage>
</organism>
<keyword evidence="3" id="KW-1185">Reference proteome</keyword>
<feature type="compositionally biased region" description="Basic and acidic residues" evidence="1">
    <location>
        <begin position="170"/>
        <end position="185"/>
    </location>
</feature>
<dbReference type="AlphaFoldDB" id="A0AAV2IKY1"/>
<feature type="compositionally biased region" description="Low complexity" evidence="1">
    <location>
        <begin position="62"/>
        <end position="72"/>
    </location>
</feature>
<feature type="compositionally biased region" description="Polar residues" evidence="1">
    <location>
        <begin position="144"/>
        <end position="154"/>
    </location>
</feature>
<gene>
    <name evidence="2" type="ORF">GSLYS_00019176001</name>
</gene>
<evidence type="ECO:0000313" key="3">
    <source>
        <dbReference type="Proteomes" id="UP001497497"/>
    </source>
</evidence>
<evidence type="ECO:0000256" key="1">
    <source>
        <dbReference type="SAM" id="MobiDB-lite"/>
    </source>
</evidence>
<accession>A0AAV2IKY1</accession>
<proteinExistence type="predicted"/>
<feature type="compositionally biased region" description="Low complexity" evidence="1">
    <location>
        <begin position="90"/>
        <end position="114"/>
    </location>
</feature>
<feature type="compositionally biased region" description="Basic residues" evidence="1">
    <location>
        <begin position="1"/>
        <end position="10"/>
    </location>
</feature>
<feature type="compositionally biased region" description="Low complexity" evidence="1">
    <location>
        <begin position="30"/>
        <end position="52"/>
    </location>
</feature>
<reference evidence="2 3" key="1">
    <citation type="submission" date="2024-04" db="EMBL/GenBank/DDBJ databases">
        <authorList>
            <consortium name="Genoscope - CEA"/>
            <person name="William W."/>
        </authorList>
    </citation>
    <scope>NUCLEOTIDE SEQUENCE [LARGE SCALE GENOMIC DNA]</scope>
</reference>
<name>A0AAV2IKY1_LYMST</name>
<comment type="caution">
    <text evidence="2">The sequence shown here is derived from an EMBL/GenBank/DDBJ whole genome shotgun (WGS) entry which is preliminary data.</text>
</comment>
<dbReference type="Gene3D" id="1.20.58.60">
    <property type="match status" value="1"/>
</dbReference>
<dbReference type="EMBL" id="CAXITT010000735">
    <property type="protein sequence ID" value="CAL1545799.1"/>
    <property type="molecule type" value="Genomic_DNA"/>
</dbReference>
<evidence type="ECO:0000313" key="2">
    <source>
        <dbReference type="EMBL" id="CAL1545799.1"/>
    </source>
</evidence>
<dbReference type="Proteomes" id="UP001497497">
    <property type="component" value="Unassembled WGS sequence"/>
</dbReference>
<feature type="region of interest" description="Disordered" evidence="1">
    <location>
        <begin position="1"/>
        <end position="185"/>
    </location>
</feature>
<sequence length="367" mass="40261">MSAGHSKVHKSSIPVSKKSQKDPKLPKSASVSTGGRPASSSSGTSATSSATGNDVENDPIANNENVNLNAQNSDSLVSSMRGTNDEAPRSTTALSTSSDSSSSSSVTTSTTTTTARNDSISVKLKSKNKNLQATKVNKPRKHITQNASRTTASSAEVWLDEKGASLSQRMKNDSMADSERRHDEMEKQIKELEAQLSLMGGLIEKREKLMQDANEEAKQKQESLQGLLNDQENLLISHGIDPATGERVCLDEGKIETTKKFTKKKVQEMREKLKQMSEKTQSCLSDVENTLSDITELEQASERARPSSPETCDMLKELGKNNEIFKMDLEIPQQPLQTRNFNNDIDEYTQEKFGSQFFLTDGDSDMA</sequence>
<protein>
    <submittedName>
        <fullName evidence="2">Uncharacterized protein</fullName>
    </submittedName>
</protein>